<gene>
    <name evidence="2" type="ORF">SBRY_10575</name>
</gene>
<comment type="caution">
    <text evidence="2">The sequence shown here is derived from an EMBL/GenBank/DDBJ whole genome shotgun (WGS) entry which is preliminary data.</text>
</comment>
<dbReference type="Proteomes" id="UP001153328">
    <property type="component" value="Unassembled WGS sequence"/>
</dbReference>
<dbReference type="AlphaFoldDB" id="A0A9W4GXA5"/>
<evidence type="ECO:0000259" key="1">
    <source>
        <dbReference type="Pfam" id="PF03008"/>
    </source>
</evidence>
<reference evidence="2" key="1">
    <citation type="submission" date="2021-06" db="EMBL/GenBank/DDBJ databases">
        <authorList>
            <person name="Arsene-Ploetze F."/>
        </authorList>
    </citation>
    <scope>NUCLEOTIDE SEQUENCE</scope>
    <source>
        <strain evidence="2">SBRY1</strain>
    </source>
</reference>
<sequence length="149" mass="17050">MPCYRRARAHWAPYVANVNVTDMFVSGMYGRPFHQRGREMVLGPLRRYRVTGPYLRFWLHLLGPYMGEIERGRGDLTLARIREGWTSWRGRAVEPLIREALGRILPDDRLPAAPAVGGYWTRTNDVEIDIVGADRAPIAKELLFVGSIE</sequence>
<keyword evidence="3" id="KW-1185">Reference proteome</keyword>
<name>A0A9W4GXA5_9ACTN</name>
<evidence type="ECO:0000313" key="3">
    <source>
        <dbReference type="Proteomes" id="UP001153328"/>
    </source>
</evidence>
<feature type="domain" description="DUF234" evidence="1">
    <location>
        <begin position="58"/>
        <end position="135"/>
    </location>
</feature>
<protein>
    <recommendedName>
        <fullName evidence="1">DUF234 domain-containing protein</fullName>
    </recommendedName>
</protein>
<dbReference type="EMBL" id="CAJVAX010000001">
    <property type="protein sequence ID" value="CAG7602945.1"/>
    <property type="molecule type" value="Genomic_DNA"/>
</dbReference>
<dbReference type="Pfam" id="PF03008">
    <property type="entry name" value="DUF234"/>
    <property type="match status" value="1"/>
</dbReference>
<evidence type="ECO:0000313" key="2">
    <source>
        <dbReference type="EMBL" id="CAG7602945.1"/>
    </source>
</evidence>
<organism evidence="2 3">
    <name type="scientific">Actinacidiphila bryophytorum</name>
    <dbReference type="NCBI Taxonomy" id="1436133"/>
    <lineage>
        <taxon>Bacteria</taxon>
        <taxon>Bacillati</taxon>
        <taxon>Actinomycetota</taxon>
        <taxon>Actinomycetes</taxon>
        <taxon>Kitasatosporales</taxon>
        <taxon>Streptomycetaceae</taxon>
        <taxon>Actinacidiphila</taxon>
    </lineage>
</organism>
<dbReference type="InterPro" id="IPR004256">
    <property type="entry name" value="DUF234"/>
</dbReference>
<proteinExistence type="predicted"/>
<accession>A0A9W4GXA5</accession>